<evidence type="ECO:0000256" key="2">
    <source>
        <dbReference type="ARBA" id="ARBA00022448"/>
    </source>
</evidence>
<name>A0A6G1HBA2_9PEZI</name>
<feature type="transmembrane region" description="Helical" evidence="7">
    <location>
        <begin position="399"/>
        <end position="417"/>
    </location>
</feature>
<dbReference type="AlphaFoldDB" id="A0A6G1HBA2"/>
<proteinExistence type="predicted"/>
<organism evidence="9 10">
    <name type="scientific">Aulographum hederae CBS 113979</name>
    <dbReference type="NCBI Taxonomy" id="1176131"/>
    <lineage>
        <taxon>Eukaryota</taxon>
        <taxon>Fungi</taxon>
        <taxon>Dikarya</taxon>
        <taxon>Ascomycota</taxon>
        <taxon>Pezizomycotina</taxon>
        <taxon>Dothideomycetes</taxon>
        <taxon>Pleosporomycetidae</taxon>
        <taxon>Aulographales</taxon>
        <taxon>Aulographaceae</taxon>
    </lineage>
</organism>
<feature type="transmembrane region" description="Helical" evidence="7">
    <location>
        <begin position="192"/>
        <end position="215"/>
    </location>
</feature>
<protein>
    <submittedName>
        <fullName evidence="9">Putative gliotoxin efflux pump</fullName>
    </submittedName>
</protein>
<feature type="transmembrane region" description="Helical" evidence="7">
    <location>
        <begin position="308"/>
        <end position="333"/>
    </location>
</feature>
<dbReference type="InterPro" id="IPR020846">
    <property type="entry name" value="MFS_dom"/>
</dbReference>
<keyword evidence="2" id="KW-0813">Transport</keyword>
<evidence type="ECO:0000313" key="9">
    <source>
        <dbReference type="EMBL" id="KAF1990337.1"/>
    </source>
</evidence>
<dbReference type="GO" id="GO:0005886">
    <property type="term" value="C:plasma membrane"/>
    <property type="evidence" value="ECO:0007669"/>
    <property type="project" value="TreeGrafter"/>
</dbReference>
<accession>A0A6G1HBA2</accession>
<feature type="transmembrane region" description="Helical" evidence="7">
    <location>
        <begin position="77"/>
        <end position="95"/>
    </location>
</feature>
<evidence type="ECO:0000256" key="7">
    <source>
        <dbReference type="SAM" id="Phobius"/>
    </source>
</evidence>
<feature type="transmembrane region" description="Helical" evidence="7">
    <location>
        <begin position="265"/>
        <end position="287"/>
    </location>
</feature>
<dbReference type="Proteomes" id="UP000800041">
    <property type="component" value="Unassembled WGS sequence"/>
</dbReference>
<dbReference type="EMBL" id="ML977142">
    <property type="protein sequence ID" value="KAF1990337.1"/>
    <property type="molecule type" value="Genomic_DNA"/>
</dbReference>
<dbReference type="CDD" id="cd17502">
    <property type="entry name" value="MFS_Azr1_MDR_like"/>
    <property type="match status" value="1"/>
</dbReference>
<evidence type="ECO:0000256" key="1">
    <source>
        <dbReference type="ARBA" id="ARBA00004141"/>
    </source>
</evidence>
<dbReference type="Gene3D" id="1.20.1720.10">
    <property type="entry name" value="Multidrug resistance protein D"/>
    <property type="match status" value="1"/>
</dbReference>
<feature type="region of interest" description="Disordered" evidence="6">
    <location>
        <begin position="1"/>
        <end position="28"/>
    </location>
</feature>
<dbReference type="FunFam" id="1.20.1720.10:FF:000012">
    <property type="entry name" value="MFS toxin efflux pump (AflT)"/>
    <property type="match status" value="1"/>
</dbReference>
<feature type="transmembrane region" description="Helical" evidence="7">
    <location>
        <begin position="345"/>
        <end position="365"/>
    </location>
</feature>
<keyword evidence="3 7" id="KW-0812">Transmembrane</keyword>
<comment type="subcellular location">
    <subcellularLocation>
        <location evidence="1">Membrane</location>
        <topology evidence="1">Multi-pass membrane protein</topology>
    </subcellularLocation>
</comment>
<sequence length="542" mass="57762">MHKRPSEGAGESREAIVRPDDGSSIYPPEEAEYPSGWKLGSVVVALTLAVFLASLDMNIIATAIPKITDEFHSLQDIGWYGSVLFLTAASSQSVFGKAYKFFDLKLVFLISIAVFEIGSLICAVAQNSITFIVGRAIIGIGASGTMAGCYTIIAFSVPPEKRPPFTSIIGATYGVASVIGPLIGGAFTDGPGWRWCFWINLPIGSVAAAIIIFIFSSPKASVSEEARRARMKEKLLQMDPIGFVLIMATIICLILALQWGGVTKAWSSADVIGTLIGFGMILVLFLINEYYQGDRAMVAPKVLRKREVWTGSLFSAFLAGAFFIVLYYLPIYFQAVRNATAENSGIRSLALIVATILTIILCGVLMPKIGFFAPFIILGSVLTTVGCGLLFTLSTTSASGIWIGYQVLAGLGIGLCFQAPIMAGQALAPADDVSTTTAVLLFFQSLGASIFVSCAQAAFTNQLIQRVQEIAPLIDIELVVLTGATDIRRAFQGAELDAVIDSYMEGIRSALLLSVITAGLSTLASIVVPWYSIKGKNLSGAM</sequence>
<keyword evidence="5 7" id="KW-0472">Membrane</keyword>
<feature type="transmembrane region" description="Helical" evidence="7">
    <location>
        <begin position="165"/>
        <end position="186"/>
    </location>
</feature>
<evidence type="ECO:0000256" key="6">
    <source>
        <dbReference type="SAM" id="MobiDB-lite"/>
    </source>
</evidence>
<feature type="transmembrane region" description="Helical" evidence="7">
    <location>
        <begin position="132"/>
        <end position="153"/>
    </location>
</feature>
<keyword evidence="4 7" id="KW-1133">Transmembrane helix</keyword>
<dbReference type="OrthoDB" id="10021397at2759"/>
<feature type="transmembrane region" description="Helical" evidence="7">
    <location>
        <begin position="372"/>
        <end position="393"/>
    </location>
</feature>
<dbReference type="InterPro" id="IPR011701">
    <property type="entry name" value="MFS"/>
</dbReference>
<feature type="transmembrane region" description="Helical" evidence="7">
    <location>
        <begin position="438"/>
        <end position="459"/>
    </location>
</feature>
<dbReference type="GO" id="GO:0022857">
    <property type="term" value="F:transmembrane transporter activity"/>
    <property type="evidence" value="ECO:0007669"/>
    <property type="project" value="InterPro"/>
</dbReference>
<evidence type="ECO:0000259" key="8">
    <source>
        <dbReference type="PROSITE" id="PS50850"/>
    </source>
</evidence>
<feature type="transmembrane region" description="Helical" evidence="7">
    <location>
        <begin position="107"/>
        <end position="126"/>
    </location>
</feature>
<evidence type="ECO:0000256" key="4">
    <source>
        <dbReference type="ARBA" id="ARBA00022989"/>
    </source>
</evidence>
<feature type="transmembrane region" description="Helical" evidence="7">
    <location>
        <begin position="42"/>
        <end position="65"/>
    </location>
</feature>
<dbReference type="SUPFAM" id="SSF103473">
    <property type="entry name" value="MFS general substrate transporter"/>
    <property type="match status" value="2"/>
</dbReference>
<gene>
    <name evidence="9" type="ORF">K402DRAFT_325280</name>
</gene>
<reference evidence="9" key="1">
    <citation type="journal article" date="2020" name="Stud. Mycol.">
        <title>101 Dothideomycetes genomes: a test case for predicting lifestyles and emergence of pathogens.</title>
        <authorList>
            <person name="Haridas S."/>
            <person name="Albert R."/>
            <person name="Binder M."/>
            <person name="Bloem J."/>
            <person name="Labutti K."/>
            <person name="Salamov A."/>
            <person name="Andreopoulos B."/>
            <person name="Baker S."/>
            <person name="Barry K."/>
            <person name="Bills G."/>
            <person name="Bluhm B."/>
            <person name="Cannon C."/>
            <person name="Castanera R."/>
            <person name="Culley D."/>
            <person name="Daum C."/>
            <person name="Ezra D."/>
            <person name="Gonzalez J."/>
            <person name="Henrissat B."/>
            <person name="Kuo A."/>
            <person name="Liang C."/>
            <person name="Lipzen A."/>
            <person name="Lutzoni F."/>
            <person name="Magnuson J."/>
            <person name="Mondo S."/>
            <person name="Nolan M."/>
            <person name="Ohm R."/>
            <person name="Pangilinan J."/>
            <person name="Park H.-J."/>
            <person name="Ramirez L."/>
            <person name="Alfaro M."/>
            <person name="Sun H."/>
            <person name="Tritt A."/>
            <person name="Yoshinaga Y."/>
            <person name="Zwiers L.-H."/>
            <person name="Turgeon B."/>
            <person name="Goodwin S."/>
            <person name="Spatafora J."/>
            <person name="Crous P."/>
            <person name="Grigoriev I."/>
        </authorList>
    </citation>
    <scope>NUCLEOTIDE SEQUENCE</scope>
    <source>
        <strain evidence="9">CBS 113979</strain>
    </source>
</reference>
<dbReference type="Pfam" id="PF07690">
    <property type="entry name" value="MFS_1"/>
    <property type="match status" value="1"/>
</dbReference>
<feature type="transmembrane region" description="Helical" evidence="7">
    <location>
        <begin position="236"/>
        <end position="259"/>
    </location>
</feature>
<feature type="compositionally biased region" description="Basic and acidic residues" evidence="6">
    <location>
        <begin position="1"/>
        <end position="21"/>
    </location>
</feature>
<evidence type="ECO:0000256" key="3">
    <source>
        <dbReference type="ARBA" id="ARBA00022692"/>
    </source>
</evidence>
<dbReference type="InterPro" id="IPR036259">
    <property type="entry name" value="MFS_trans_sf"/>
</dbReference>
<evidence type="ECO:0000313" key="10">
    <source>
        <dbReference type="Proteomes" id="UP000800041"/>
    </source>
</evidence>
<dbReference type="PANTHER" id="PTHR23501:SF177">
    <property type="entry name" value="MAJOR FACILITATOR SUPERFAMILY (MFS) PROFILE DOMAIN-CONTAINING PROTEIN-RELATED"/>
    <property type="match status" value="1"/>
</dbReference>
<dbReference type="FunFam" id="1.20.1250.20:FF:000196">
    <property type="entry name" value="MFS toxin efflux pump (AflT)"/>
    <property type="match status" value="1"/>
</dbReference>
<evidence type="ECO:0000256" key="5">
    <source>
        <dbReference type="ARBA" id="ARBA00023136"/>
    </source>
</evidence>
<dbReference type="Gene3D" id="1.20.1250.20">
    <property type="entry name" value="MFS general substrate transporter like domains"/>
    <property type="match status" value="1"/>
</dbReference>
<feature type="domain" description="Major facilitator superfamily (MFS) profile" evidence="8">
    <location>
        <begin position="42"/>
        <end position="542"/>
    </location>
</feature>
<feature type="transmembrane region" description="Helical" evidence="7">
    <location>
        <begin position="511"/>
        <end position="533"/>
    </location>
</feature>
<keyword evidence="10" id="KW-1185">Reference proteome</keyword>
<dbReference type="PANTHER" id="PTHR23501">
    <property type="entry name" value="MAJOR FACILITATOR SUPERFAMILY"/>
    <property type="match status" value="1"/>
</dbReference>
<dbReference type="PROSITE" id="PS50850">
    <property type="entry name" value="MFS"/>
    <property type="match status" value="1"/>
</dbReference>